<dbReference type="RefSeq" id="XP_007419276.1">
    <property type="nucleotide sequence ID" value="XM_007419214.1"/>
</dbReference>
<name>F4SD16_MELLP</name>
<evidence type="ECO:0000256" key="1">
    <source>
        <dbReference type="ARBA" id="ARBA00008792"/>
    </source>
</evidence>
<dbReference type="InParanoid" id="F4SD16"/>
<evidence type="ECO:0000259" key="8">
    <source>
        <dbReference type="PROSITE" id="PS51192"/>
    </source>
</evidence>
<dbReference type="VEuPathDB" id="FungiDB:MELLADRAFT_114324"/>
<evidence type="ECO:0000256" key="4">
    <source>
        <dbReference type="ARBA" id="ARBA00022801"/>
    </source>
</evidence>
<dbReference type="HOGENOM" id="CLU_975051_0_0_1"/>
<evidence type="ECO:0000256" key="3">
    <source>
        <dbReference type="ARBA" id="ARBA00022741"/>
    </source>
</evidence>
<comment type="similarity">
    <text evidence="1">Belongs to the DEAD box helicase family. DEAH subfamily.</text>
</comment>
<evidence type="ECO:0000256" key="5">
    <source>
        <dbReference type="ARBA" id="ARBA00022806"/>
    </source>
</evidence>
<keyword evidence="3" id="KW-0547">Nucleotide-binding</keyword>
<keyword evidence="10" id="KW-1185">Reference proteome</keyword>
<dbReference type="PANTHER" id="PTHR18934:SF83">
    <property type="entry name" value="PRE-MRNA-SPLICING FACTOR ATP-DEPENDENT RNA HELICASE DHX16"/>
    <property type="match status" value="1"/>
</dbReference>
<dbReference type="GO" id="GO:0003723">
    <property type="term" value="F:RNA binding"/>
    <property type="evidence" value="ECO:0007669"/>
    <property type="project" value="TreeGrafter"/>
</dbReference>
<dbReference type="AlphaFoldDB" id="F4SD16"/>
<evidence type="ECO:0000256" key="2">
    <source>
        <dbReference type="ARBA" id="ARBA00012552"/>
    </source>
</evidence>
<protein>
    <recommendedName>
        <fullName evidence="2">RNA helicase</fullName>
        <ecNumber evidence="2">3.6.4.13</ecNumber>
    </recommendedName>
</protein>
<feature type="domain" description="Helicase ATP-binding" evidence="8">
    <location>
        <begin position="183"/>
        <end position="286"/>
    </location>
</feature>
<dbReference type="GO" id="GO:0005524">
    <property type="term" value="F:ATP binding"/>
    <property type="evidence" value="ECO:0007669"/>
    <property type="project" value="UniProtKB-KW"/>
</dbReference>
<reference evidence="10" key="1">
    <citation type="journal article" date="2011" name="Proc. Natl. Acad. Sci. U.S.A.">
        <title>Obligate biotrophy features unraveled by the genomic analysis of rust fungi.</title>
        <authorList>
            <person name="Duplessis S."/>
            <person name="Cuomo C.A."/>
            <person name="Lin Y.-C."/>
            <person name="Aerts A."/>
            <person name="Tisserant E."/>
            <person name="Veneault-Fourrey C."/>
            <person name="Joly D.L."/>
            <person name="Hacquard S."/>
            <person name="Amselem J."/>
            <person name="Cantarel B.L."/>
            <person name="Chiu R."/>
            <person name="Coutinho P.M."/>
            <person name="Feau N."/>
            <person name="Field M."/>
            <person name="Frey P."/>
            <person name="Gelhaye E."/>
            <person name="Goldberg J."/>
            <person name="Grabherr M.G."/>
            <person name="Kodira C.D."/>
            <person name="Kohler A."/>
            <person name="Kuees U."/>
            <person name="Lindquist E.A."/>
            <person name="Lucas S.M."/>
            <person name="Mago R."/>
            <person name="Mauceli E."/>
            <person name="Morin E."/>
            <person name="Murat C."/>
            <person name="Pangilinan J.L."/>
            <person name="Park R."/>
            <person name="Pearson M."/>
            <person name="Quesneville H."/>
            <person name="Rouhier N."/>
            <person name="Sakthikumar S."/>
            <person name="Salamov A.A."/>
            <person name="Schmutz J."/>
            <person name="Selles B."/>
            <person name="Shapiro H."/>
            <person name="Tanguay P."/>
            <person name="Tuskan G.A."/>
            <person name="Henrissat B."/>
            <person name="Van de Peer Y."/>
            <person name="Rouze P."/>
            <person name="Ellis J.G."/>
            <person name="Dodds P.N."/>
            <person name="Schein J.E."/>
            <person name="Zhong S."/>
            <person name="Hamelin R.C."/>
            <person name="Grigoriev I.V."/>
            <person name="Szabo L.J."/>
            <person name="Martin F."/>
        </authorList>
    </citation>
    <scope>NUCLEOTIDE SEQUENCE [LARGE SCALE GENOMIC DNA]</scope>
    <source>
        <strain evidence="10">98AG31 / pathotype 3-4-7</strain>
    </source>
</reference>
<dbReference type="KEGG" id="mlr:MELLADRAFT_114324"/>
<dbReference type="PROSITE" id="PS51192">
    <property type="entry name" value="HELICASE_ATP_BIND_1"/>
    <property type="match status" value="1"/>
</dbReference>
<dbReference type="PANTHER" id="PTHR18934">
    <property type="entry name" value="ATP-DEPENDENT RNA HELICASE"/>
    <property type="match status" value="1"/>
</dbReference>
<gene>
    <name evidence="9" type="ORF">MELLADRAFT_114324</name>
</gene>
<dbReference type="Proteomes" id="UP000001072">
    <property type="component" value="Unassembled WGS sequence"/>
</dbReference>
<evidence type="ECO:0000256" key="6">
    <source>
        <dbReference type="ARBA" id="ARBA00022840"/>
    </source>
</evidence>
<dbReference type="EMBL" id="GL883232">
    <property type="protein sequence ID" value="EGF97460.1"/>
    <property type="molecule type" value="Genomic_DNA"/>
</dbReference>
<dbReference type="InterPro" id="IPR014001">
    <property type="entry name" value="Helicase_ATP-bd"/>
</dbReference>
<dbReference type="EC" id="3.6.4.13" evidence="2"/>
<dbReference type="InterPro" id="IPR027417">
    <property type="entry name" value="P-loop_NTPase"/>
</dbReference>
<dbReference type="STRING" id="747676.F4SD16"/>
<sequence>MSDSAMVDYMIKTASTATTPSGLITSLTHVGLSSTAETEYFANELFNRVPRASSSKSVDYITEQGRLDKKKKHDALYKRYEESKRPADEFVTDVDRYEAIQTQNATTNYGALDRPSLVEDYEFVFDESATIAFLTDNDSRIGGTLSAKDAALQAQIDAAEKRAKSIDEVRKSLPVYEWRDRLLEAVAEYQVMIVVGETGSGKTTQLPQYLHEAGYTKDGGKIGCTQPRRVAAMSVAARVAEEMGVRVGDAVGYSIRFEDCTSPKTVIKYMTDGMLLREFMTEPDLA</sequence>
<dbReference type="SUPFAM" id="SSF52540">
    <property type="entry name" value="P-loop containing nucleoside triphosphate hydrolases"/>
    <property type="match status" value="1"/>
</dbReference>
<keyword evidence="4" id="KW-0378">Hydrolase</keyword>
<dbReference type="Gene3D" id="3.40.50.300">
    <property type="entry name" value="P-loop containing nucleotide triphosphate hydrolases"/>
    <property type="match status" value="1"/>
</dbReference>
<accession>F4SD16</accession>
<dbReference type="GO" id="GO:0016787">
    <property type="term" value="F:hydrolase activity"/>
    <property type="evidence" value="ECO:0007669"/>
    <property type="project" value="UniProtKB-KW"/>
</dbReference>
<dbReference type="OrthoDB" id="10253254at2759"/>
<evidence type="ECO:0000313" key="10">
    <source>
        <dbReference type="Proteomes" id="UP000001072"/>
    </source>
</evidence>
<dbReference type="eggNOG" id="KOG0923">
    <property type="taxonomic scope" value="Eukaryota"/>
</dbReference>
<dbReference type="FunFam" id="3.40.50.300:FF:000578">
    <property type="entry name" value="probable ATP-dependent RNA helicase DHX35"/>
    <property type="match status" value="1"/>
</dbReference>
<evidence type="ECO:0000256" key="7">
    <source>
        <dbReference type="ARBA" id="ARBA00047984"/>
    </source>
</evidence>
<dbReference type="GO" id="GO:0003724">
    <property type="term" value="F:RNA helicase activity"/>
    <property type="evidence" value="ECO:0007669"/>
    <property type="project" value="UniProtKB-EC"/>
</dbReference>
<proteinExistence type="inferred from homology"/>
<comment type="catalytic activity">
    <reaction evidence="7">
        <text>ATP + H2O = ADP + phosphate + H(+)</text>
        <dbReference type="Rhea" id="RHEA:13065"/>
        <dbReference type="ChEBI" id="CHEBI:15377"/>
        <dbReference type="ChEBI" id="CHEBI:15378"/>
        <dbReference type="ChEBI" id="CHEBI:30616"/>
        <dbReference type="ChEBI" id="CHEBI:43474"/>
        <dbReference type="ChEBI" id="CHEBI:456216"/>
        <dbReference type="EC" id="3.6.4.13"/>
    </reaction>
</comment>
<organism evidence="10">
    <name type="scientific">Melampsora larici-populina (strain 98AG31 / pathotype 3-4-7)</name>
    <name type="common">Poplar leaf rust fungus</name>
    <dbReference type="NCBI Taxonomy" id="747676"/>
    <lineage>
        <taxon>Eukaryota</taxon>
        <taxon>Fungi</taxon>
        <taxon>Dikarya</taxon>
        <taxon>Basidiomycota</taxon>
        <taxon>Pucciniomycotina</taxon>
        <taxon>Pucciniomycetes</taxon>
        <taxon>Pucciniales</taxon>
        <taxon>Melampsoraceae</taxon>
        <taxon>Melampsora</taxon>
    </lineage>
</organism>
<dbReference type="GeneID" id="18925301"/>
<keyword evidence="6" id="KW-0067">ATP-binding</keyword>
<evidence type="ECO:0000313" key="9">
    <source>
        <dbReference type="EMBL" id="EGF97460.1"/>
    </source>
</evidence>
<dbReference type="GO" id="GO:0071013">
    <property type="term" value="C:catalytic step 2 spliceosome"/>
    <property type="evidence" value="ECO:0007669"/>
    <property type="project" value="TreeGrafter"/>
</dbReference>
<feature type="non-terminal residue" evidence="9">
    <location>
        <position position="286"/>
    </location>
</feature>
<keyword evidence="5" id="KW-0347">Helicase</keyword>